<dbReference type="EMBL" id="AJ242497">
    <property type="protein sequence ID" value="CAB75351.1"/>
    <property type="molecule type" value="mRNA"/>
</dbReference>
<dbReference type="GO" id="GO:0046577">
    <property type="term" value="F:long-chain-alcohol oxidase activity"/>
    <property type="evidence" value="ECO:0007669"/>
    <property type="project" value="UniProtKB-EC"/>
</dbReference>
<comment type="pathway">
    <text evidence="6">Energy metabolism; methane degradation.</text>
</comment>
<keyword evidence="10" id="KW-0274">FAD</keyword>
<gene>
    <name evidence="19" type="primary">fao1</name>
</gene>
<evidence type="ECO:0000256" key="6">
    <source>
        <dbReference type="ARBA" id="ARBA00005144"/>
    </source>
</evidence>
<dbReference type="GO" id="GO:0005782">
    <property type="term" value="C:peroxisomal matrix"/>
    <property type="evidence" value="ECO:0007669"/>
    <property type="project" value="UniProtKB-SubCell"/>
</dbReference>
<dbReference type="GO" id="GO:0015945">
    <property type="term" value="P:methanol metabolic process"/>
    <property type="evidence" value="ECO:0007669"/>
    <property type="project" value="UniProtKB-KW"/>
</dbReference>
<evidence type="ECO:0000256" key="10">
    <source>
        <dbReference type="ARBA" id="ARBA00022827"/>
    </source>
</evidence>
<protein>
    <recommendedName>
        <fullName evidence="15">Long-chain-alcohol oxidase</fullName>
        <ecNumber evidence="15">1.1.3.20</ecNumber>
    </recommendedName>
</protein>
<evidence type="ECO:0000256" key="12">
    <source>
        <dbReference type="ARBA" id="ARBA00023002"/>
    </source>
</evidence>
<comment type="catalytic activity">
    <reaction evidence="1 15">
        <text>a long-chain primary fatty alcohol + O2 = a long-chain fatty aldehyde + H2O2</text>
        <dbReference type="Rhea" id="RHEA:22756"/>
        <dbReference type="ChEBI" id="CHEBI:15379"/>
        <dbReference type="ChEBI" id="CHEBI:16240"/>
        <dbReference type="ChEBI" id="CHEBI:17176"/>
        <dbReference type="ChEBI" id="CHEBI:77396"/>
        <dbReference type="EC" id="1.1.3.20"/>
    </reaction>
</comment>
<keyword evidence="9" id="KW-0812">Transmembrane</keyword>
<evidence type="ECO:0000256" key="9">
    <source>
        <dbReference type="ARBA" id="ARBA00022692"/>
    </source>
</evidence>
<proteinExistence type="evidence at transcript level"/>
<evidence type="ECO:0000256" key="1">
    <source>
        <dbReference type="ARBA" id="ARBA00000920"/>
    </source>
</evidence>
<dbReference type="UniPathway" id="UPA00147"/>
<evidence type="ECO:0000256" key="16">
    <source>
        <dbReference type="PIRSR" id="PIRSR028937-1"/>
    </source>
</evidence>
<organism evidence="19">
    <name type="scientific">[Candida] cloacae</name>
    <dbReference type="NCBI Taxonomy" id="94006"/>
    <lineage>
        <taxon>Eukaryota</taxon>
        <taxon>Fungi</taxon>
        <taxon>Dikarya</taxon>
        <taxon>Ascomycota</taxon>
        <taxon>Saccharomycotina</taxon>
        <taxon>Saccharomycetes</taxon>
        <taxon>Saccharomycetales</taxon>
        <taxon>Saccharomycetales incertae sedis</taxon>
        <taxon>Candida/Saccharomycales clade</taxon>
    </lineage>
</organism>
<feature type="active site" description="Proton acceptor" evidence="16">
    <location>
        <position position="628"/>
    </location>
</feature>
<dbReference type="EC" id="1.1.3.20" evidence="15"/>
<evidence type="ECO:0000256" key="15">
    <source>
        <dbReference type="PIRNR" id="PIRNR028937"/>
    </source>
</evidence>
<keyword evidence="14" id="KW-0472">Membrane</keyword>
<comment type="subcellular location">
    <subcellularLocation>
        <location evidence="5">Membrane</location>
    </subcellularLocation>
    <subcellularLocation>
        <location evidence="4">Peroxisome matrix</location>
    </subcellularLocation>
</comment>
<dbReference type="InterPro" id="IPR000172">
    <property type="entry name" value="GMC_OxRdtase_N"/>
</dbReference>
<dbReference type="PANTHER" id="PTHR46056">
    <property type="entry name" value="LONG-CHAIN-ALCOHOL OXIDASE"/>
    <property type="match status" value="1"/>
</dbReference>
<feature type="domain" description="Glucose-methanol-choline oxidoreductase N-terminal" evidence="17">
    <location>
        <begin position="237"/>
        <end position="449"/>
    </location>
</feature>
<dbReference type="BioCyc" id="MetaCyc:MONOMER-5901"/>
<dbReference type="InterPro" id="IPR007867">
    <property type="entry name" value="GMC_OxRtase_C"/>
</dbReference>
<evidence type="ECO:0000256" key="11">
    <source>
        <dbReference type="ARBA" id="ARBA00022989"/>
    </source>
</evidence>
<sequence length="698" mass="77550">MSHQVEDHDLDVFCLLADAVLHEIPPSEIVEYLHPDFPKDKIEEYLTGFSRPSAVPQFRQCAKKLINRGSELSIKLFLYLTTALDSRILAPALTNSLTLIRDMDLSQREELLRSWRDSPLTAKRRLFRVYASFTLSTFNKLGTDLHFKALGYPGRELRTQIQDYEVDPFRYSFMEKLKHEGHELFLPDIDVLIIGSGSGAGVVAQTLTESGLKSLVLEKGKYFASEELCMTDLDGNEALFESGGTIPSTNQQLFMIAGSTFGGGSTVNWSACLKTPFKVRKEWYDDFGLDFVATQQYDDCMDYVWKKMGASTEHIEHSAANAVIMDGAAKLGYAHRALEQNTGGHVHDCGMCHLGCRFGIKQGGVNCWFREPSEKGSKFMEQVVVEKILQHKGKATGILCRDTESGIKFKITGPKKYVVSGGSLQTPVLLQKSGFKNKHIGANLKLHPVSVALGDFGNEVDFEAYKRPLMTAVCNAVDDLDGKAHGTRIEAILHAPYVTAPFYPWQSGAQARKNLLKYKQTVPLLLLSRDTSSGTVTYDKQKPDVLVVDYTVNKFDRNSILQGFLVASDILYIEGAKEILSPQAWVPTFKSNKPKHARSIKDEDYVKWRETVAKIPFDSYGSPYGSAHQMSSCRMSGKGPGYGACDTKGRLFECNNVYVADASVMPTASGVNPMITTMAFARHVALCLAKDLQPQTKL</sequence>
<dbReference type="InterPro" id="IPR012400">
    <property type="entry name" value="Long_Oxdase"/>
</dbReference>
<evidence type="ECO:0000256" key="5">
    <source>
        <dbReference type="ARBA" id="ARBA00004370"/>
    </source>
</evidence>
<comment type="catalytic activity">
    <reaction evidence="2">
        <text>a primary alcohol + O2 = an aldehyde + H2O2</text>
        <dbReference type="Rhea" id="RHEA:19829"/>
        <dbReference type="ChEBI" id="CHEBI:15379"/>
        <dbReference type="ChEBI" id="CHEBI:15734"/>
        <dbReference type="ChEBI" id="CHEBI:16240"/>
        <dbReference type="ChEBI" id="CHEBI:17478"/>
        <dbReference type="EC" id="1.1.3.13"/>
    </reaction>
</comment>
<keyword evidence="8" id="KW-0285">Flavoprotein</keyword>
<dbReference type="InterPro" id="IPR036188">
    <property type="entry name" value="FAD/NAD-bd_sf"/>
</dbReference>
<dbReference type="Gene3D" id="3.50.50.60">
    <property type="entry name" value="FAD/NAD(P)-binding domain"/>
    <property type="match status" value="2"/>
</dbReference>
<evidence type="ECO:0000256" key="8">
    <source>
        <dbReference type="ARBA" id="ARBA00022630"/>
    </source>
</evidence>
<dbReference type="GO" id="GO:0050660">
    <property type="term" value="F:flavin adenine dinucleotide binding"/>
    <property type="evidence" value="ECO:0007669"/>
    <property type="project" value="InterPro"/>
</dbReference>
<evidence type="ECO:0000313" key="19">
    <source>
        <dbReference type="EMBL" id="CAB75351.1"/>
    </source>
</evidence>
<evidence type="ECO:0000256" key="3">
    <source>
        <dbReference type="ARBA" id="ARBA00003842"/>
    </source>
</evidence>
<name>Q9P8D8_9ASCO</name>
<evidence type="ECO:0000256" key="2">
    <source>
        <dbReference type="ARBA" id="ARBA00001411"/>
    </source>
</evidence>
<dbReference type="SMR" id="Q9P8D8"/>
<dbReference type="PIRSF" id="PIRSF028937">
    <property type="entry name" value="Lg_Ch_AO"/>
    <property type="match status" value="1"/>
</dbReference>
<evidence type="ECO:0000256" key="13">
    <source>
        <dbReference type="ARBA" id="ARBA00023095"/>
    </source>
</evidence>
<dbReference type="Pfam" id="PF05199">
    <property type="entry name" value="GMC_oxred_C"/>
    <property type="match status" value="1"/>
</dbReference>
<keyword evidence="12 15" id="KW-0560">Oxidoreductase</keyword>
<keyword evidence="13" id="KW-0485">Methanol utilization</keyword>
<evidence type="ECO:0000259" key="17">
    <source>
        <dbReference type="Pfam" id="PF00732"/>
    </source>
</evidence>
<dbReference type="SUPFAM" id="SSF51905">
    <property type="entry name" value="FAD/NAD(P)-binding domain"/>
    <property type="match status" value="1"/>
</dbReference>
<accession>Q9P8D8</accession>
<dbReference type="GO" id="GO:0046188">
    <property type="term" value="P:methane catabolic process"/>
    <property type="evidence" value="ECO:0007669"/>
    <property type="project" value="UniProtKB-UniPathway"/>
</dbReference>
<keyword evidence="11" id="KW-1133">Transmembrane helix</keyword>
<dbReference type="Pfam" id="PF00732">
    <property type="entry name" value="GMC_oxred_N"/>
    <property type="match status" value="1"/>
</dbReference>
<evidence type="ECO:0000259" key="18">
    <source>
        <dbReference type="Pfam" id="PF05199"/>
    </source>
</evidence>
<dbReference type="AlphaFoldDB" id="Q9P8D8"/>
<dbReference type="GO" id="GO:0047639">
    <property type="term" value="F:alcohol oxidase activity"/>
    <property type="evidence" value="ECO:0007669"/>
    <property type="project" value="UniProtKB-EC"/>
</dbReference>
<comment type="similarity">
    <text evidence="7 15">Belongs to the GMC oxidoreductase family.</text>
</comment>
<comment type="function">
    <text evidence="3">Long-chain fatty alcohol oxidase involved in the omega-oxidation pathway of lipid degradation.</text>
</comment>
<reference evidence="19" key="1">
    <citation type="journal article" date="2000" name="J. Biol. Chem.">
        <title>A consensus sequence for long-chain fatty-acid alcohol oxidases from Candida identifies a family of genes involved in lipid omega-oxidation in yeast with homologues in plants and bacteria.</title>
        <authorList>
            <person name="Vanhanen S."/>
            <person name="West M."/>
            <person name="Kroon J.T."/>
            <person name="Lindner N."/>
            <person name="Casey J."/>
            <person name="Cheng Q."/>
            <person name="Elborough K.M."/>
            <person name="Slabas A.R."/>
        </authorList>
    </citation>
    <scope>NUCLEOTIDE SEQUENCE</scope>
</reference>
<feature type="domain" description="Glucose-methanol-choline oxidoreductase C-terminal" evidence="18">
    <location>
        <begin position="531"/>
        <end position="681"/>
    </location>
</feature>
<evidence type="ECO:0000256" key="4">
    <source>
        <dbReference type="ARBA" id="ARBA00004253"/>
    </source>
</evidence>
<evidence type="ECO:0000256" key="14">
    <source>
        <dbReference type="ARBA" id="ARBA00023136"/>
    </source>
</evidence>
<evidence type="ECO:0000256" key="7">
    <source>
        <dbReference type="ARBA" id="ARBA00010790"/>
    </source>
</evidence>
<dbReference type="GO" id="GO:0016020">
    <property type="term" value="C:membrane"/>
    <property type="evidence" value="ECO:0007669"/>
    <property type="project" value="UniProtKB-SubCell"/>
</dbReference>
<dbReference type="PANTHER" id="PTHR46056:SF12">
    <property type="entry name" value="LONG-CHAIN-ALCOHOL OXIDASE"/>
    <property type="match status" value="1"/>
</dbReference>